<dbReference type="AlphaFoldDB" id="A0A1F4Y4T6"/>
<evidence type="ECO:0000313" key="3">
    <source>
        <dbReference type="Proteomes" id="UP000176568"/>
    </source>
</evidence>
<dbReference type="STRING" id="1797247.A2419_02570"/>
<sequence>MPRENTYTTHFLNTHHHFAEHFSSRTLCAFRLLKFLKDFKIFSARKFTKLHKLSWNTHHLLIIIFGALASIEKIFWFVHK</sequence>
<dbReference type="Proteomes" id="UP000176568">
    <property type="component" value="Unassembled WGS sequence"/>
</dbReference>
<feature type="transmembrane region" description="Helical" evidence="1">
    <location>
        <begin position="59"/>
        <end position="78"/>
    </location>
</feature>
<name>A0A1F4Y4T6_9BACT</name>
<accession>A0A1F4Y4T6</accession>
<gene>
    <name evidence="2" type="ORF">A2419_02570</name>
</gene>
<proteinExistence type="predicted"/>
<reference evidence="2 3" key="1">
    <citation type="journal article" date="2016" name="Nat. Commun.">
        <title>Thousands of microbial genomes shed light on interconnected biogeochemical processes in an aquifer system.</title>
        <authorList>
            <person name="Anantharaman K."/>
            <person name="Brown C.T."/>
            <person name="Hug L.A."/>
            <person name="Sharon I."/>
            <person name="Castelle C.J."/>
            <person name="Probst A.J."/>
            <person name="Thomas B.C."/>
            <person name="Singh A."/>
            <person name="Wilkins M.J."/>
            <person name="Karaoz U."/>
            <person name="Brodie E.L."/>
            <person name="Williams K.H."/>
            <person name="Hubbard S.S."/>
            <person name="Banfield J.F."/>
        </authorList>
    </citation>
    <scope>NUCLEOTIDE SEQUENCE [LARGE SCALE GENOMIC DNA]</scope>
</reference>
<keyword evidence="1" id="KW-0472">Membrane</keyword>
<evidence type="ECO:0000313" key="2">
    <source>
        <dbReference type="EMBL" id="OGC88888.1"/>
    </source>
</evidence>
<organism evidence="2 3">
    <name type="scientific">Candidatus Adlerbacteria bacterium RIFOXYC1_FULL_48_26</name>
    <dbReference type="NCBI Taxonomy" id="1797247"/>
    <lineage>
        <taxon>Bacteria</taxon>
        <taxon>Candidatus Adleribacteriota</taxon>
    </lineage>
</organism>
<dbReference type="EMBL" id="MEXB01000002">
    <property type="protein sequence ID" value="OGC88888.1"/>
    <property type="molecule type" value="Genomic_DNA"/>
</dbReference>
<keyword evidence="1" id="KW-0812">Transmembrane</keyword>
<protein>
    <submittedName>
        <fullName evidence="2">Uncharacterized protein</fullName>
    </submittedName>
</protein>
<keyword evidence="1" id="KW-1133">Transmembrane helix</keyword>
<evidence type="ECO:0000256" key="1">
    <source>
        <dbReference type="SAM" id="Phobius"/>
    </source>
</evidence>
<comment type="caution">
    <text evidence="2">The sequence shown here is derived from an EMBL/GenBank/DDBJ whole genome shotgun (WGS) entry which is preliminary data.</text>
</comment>